<organism evidence="2">
    <name type="scientific">marine sediment metagenome</name>
    <dbReference type="NCBI Taxonomy" id="412755"/>
    <lineage>
        <taxon>unclassified sequences</taxon>
        <taxon>metagenomes</taxon>
        <taxon>ecological metagenomes</taxon>
    </lineage>
</organism>
<feature type="domain" description="HTH cro/C1-type" evidence="1">
    <location>
        <begin position="15"/>
        <end position="69"/>
    </location>
</feature>
<proteinExistence type="predicted"/>
<dbReference type="CDD" id="cd00093">
    <property type="entry name" value="HTH_XRE"/>
    <property type="match status" value="1"/>
</dbReference>
<dbReference type="EMBL" id="BARS01018420">
    <property type="protein sequence ID" value="GAF94275.1"/>
    <property type="molecule type" value="Genomic_DNA"/>
</dbReference>
<dbReference type="InterPro" id="IPR001387">
    <property type="entry name" value="Cro/C1-type_HTH"/>
</dbReference>
<gene>
    <name evidence="2" type="ORF">S01H1_29972</name>
</gene>
<dbReference type="AlphaFoldDB" id="X0V0U4"/>
<evidence type="ECO:0000259" key="1">
    <source>
        <dbReference type="PROSITE" id="PS50943"/>
    </source>
</evidence>
<name>X0V0U4_9ZZZZ</name>
<reference evidence="2" key="1">
    <citation type="journal article" date="2014" name="Front. Microbiol.">
        <title>High frequency of phylogenetically diverse reductive dehalogenase-homologous genes in deep subseafloor sedimentary metagenomes.</title>
        <authorList>
            <person name="Kawai M."/>
            <person name="Futagami T."/>
            <person name="Toyoda A."/>
            <person name="Takaki Y."/>
            <person name="Nishi S."/>
            <person name="Hori S."/>
            <person name="Arai W."/>
            <person name="Tsubouchi T."/>
            <person name="Morono Y."/>
            <person name="Uchiyama I."/>
            <person name="Ito T."/>
            <person name="Fujiyama A."/>
            <person name="Inagaki F."/>
            <person name="Takami H."/>
        </authorList>
    </citation>
    <scope>NUCLEOTIDE SEQUENCE</scope>
    <source>
        <strain evidence="2">Expedition CK06-06</strain>
    </source>
</reference>
<protein>
    <recommendedName>
        <fullName evidence="1">HTH cro/C1-type domain-containing protein</fullName>
    </recommendedName>
</protein>
<accession>X0V0U4</accession>
<dbReference type="PROSITE" id="PS50943">
    <property type="entry name" value="HTH_CROC1"/>
    <property type="match status" value="1"/>
</dbReference>
<dbReference type="SUPFAM" id="SSF47413">
    <property type="entry name" value="lambda repressor-like DNA-binding domains"/>
    <property type="match status" value="1"/>
</dbReference>
<dbReference type="GO" id="GO:0003677">
    <property type="term" value="F:DNA binding"/>
    <property type="evidence" value="ECO:0007669"/>
    <property type="project" value="InterPro"/>
</dbReference>
<sequence>MARKRRKLPTVSDQIRQAIRDSGLTNYRVAKLTGVEQSTLSRFMNGGYGVTSETLDILGDFLDLEVIRHGPKRS</sequence>
<dbReference type="InterPro" id="IPR010982">
    <property type="entry name" value="Lambda_DNA-bd_dom_sf"/>
</dbReference>
<dbReference type="Pfam" id="PF01381">
    <property type="entry name" value="HTH_3"/>
    <property type="match status" value="1"/>
</dbReference>
<evidence type="ECO:0000313" key="2">
    <source>
        <dbReference type="EMBL" id="GAF94275.1"/>
    </source>
</evidence>
<comment type="caution">
    <text evidence="2">The sequence shown here is derived from an EMBL/GenBank/DDBJ whole genome shotgun (WGS) entry which is preliminary data.</text>
</comment>
<dbReference type="Gene3D" id="1.10.260.40">
    <property type="entry name" value="lambda repressor-like DNA-binding domains"/>
    <property type="match status" value="1"/>
</dbReference>